<dbReference type="EMBL" id="QUOV01000001">
    <property type="protein sequence ID" value="REL37118.1"/>
    <property type="molecule type" value="Genomic_DNA"/>
</dbReference>
<sequence length="209" mass="23023">MAKPAASLNNIVVCRRCDAVLSKPKIEPGQKATCPGCSALLYELKKNPMERTMAVSLAGLLLFFPAILLPMIGVSAAGTHNEASLIDCIIILLNTDYHIVAFIVFLFTIAIPIVHLLAAFYIAVAVHFNKISQSLLVFFRSYHVLDSWTMLHVFFLGVVVSIYKIVDLAELTVGGGLMSFVLLLICSTLVSVTLDHHYVWEKMEQALED</sequence>
<feature type="transmembrane region" description="Helical" evidence="1">
    <location>
        <begin position="97"/>
        <end position="124"/>
    </location>
</feature>
<reference evidence="2" key="2">
    <citation type="submission" date="2018-08" db="EMBL/GenBank/DDBJ databases">
        <authorList>
            <person name="Ferrada E.E."/>
            <person name="Latorre B.A."/>
        </authorList>
    </citation>
    <scope>NUCLEOTIDE SEQUENCE</scope>
    <source>
        <strain evidence="2">H3</strain>
    </source>
</reference>
<keyword evidence="4" id="KW-1185">Reference proteome</keyword>
<organism evidence="2 4">
    <name type="scientific">Thalassotalea euphylliae</name>
    <dbReference type="NCBI Taxonomy" id="1655234"/>
    <lineage>
        <taxon>Bacteria</taxon>
        <taxon>Pseudomonadati</taxon>
        <taxon>Pseudomonadota</taxon>
        <taxon>Gammaproteobacteria</taxon>
        <taxon>Alteromonadales</taxon>
        <taxon>Colwelliaceae</taxon>
        <taxon>Thalassotalea</taxon>
    </lineage>
</organism>
<dbReference type="OrthoDB" id="9807787at2"/>
<evidence type="ECO:0000313" key="4">
    <source>
        <dbReference type="Proteomes" id="UP000256899"/>
    </source>
</evidence>
<evidence type="ECO:0000313" key="3">
    <source>
        <dbReference type="EMBL" id="REL37118.1"/>
    </source>
</evidence>
<dbReference type="InterPro" id="IPR007498">
    <property type="entry name" value="PqiA-like"/>
</dbReference>
<dbReference type="EMBL" id="QUOT01000001">
    <property type="protein sequence ID" value="REL31420.1"/>
    <property type="molecule type" value="Genomic_DNA"/>
</dbReference>
<feature type="transmembrane region" description="Helical" evidence="1">
    <location>
        <begin position="172"/>
        <end position="194"/>
    </location>
</feature>
<dbReference type="RefSeq" id="WP_116002114.1">
    <property type="nucleotide sequence ID" value="NZ_QUOT01000001.1"/>
</dbReference>
<name>A0A3E0U3V6_9GAMM</name>
<proteinExistence type="predicted"/>
<protein>
    <submittedName>
        <fullName evidence="2">Paraquat-inducible protein A</fullName>
    </submittedName>
</protein>
<keyword evidence="1" id="KW-0812">Transmembrane</keyword>
<evidence type="ECO:0000313" key="2">
    <source>
        <dbReference type="EMBL" id="REL31420.1"/>
    </source>
</evidence>
<dbReference type="Proteomes" id="UP000256899">
    <property type="component" value="Unassembled WGS sequence"/>
</dbReference>
<comment type="caution">
    <text evidence="2">The sequence shown here is derived from an EMBL/GenBank/DDBJ whole genome shotgun (WGS) entry which is preliminary data.</text>
</comment>
<reference evidence="4 5" key="1">
    <citation type="submission" date="2018-08" db="EMBL/GenBank/DDBJ databases">
        <title>Thalassotalea euphylliae genome.</title>
        <authorList>
            <person name="Summers S."/>
            <person name="Rice S.A."/>
            <person name="Freckelton M.L."/>
            <person name="Nedved B.T."/>
            <person name="Hadfield M.G."/>
        </authorList>
    </citation>
    <scope>NUCLEOTIDE SEQUENCE [LARGE SCALE GENOMIC DNA]</scope>
    <source>
        <strain evidence="3 5">H2</strain>
        <strain evidence="4">H3</strain>
    </source>
</reference>
<evidence type="ECO:0000256" key="1">
    <source>
        <dbReference type="SAM" id="Phobius"/>
    </source>
</evidence>
<keyword evidence="1" id="KW-0472">Membrane</keyword>
<dbReference type="AlphaFoldDB" id="A0A3E0U3V6"/>
<evidence type="ECO:0000313" key="5">
    <source>
        <dbReference type="Proteomes" id="UP000256999"/>
    </source>
</evidence>
<dbReference type="Proteomes" id="UP000256999">
    <property type="component" value="Unassembled WGS sequence"/>
</dbReference>
<feature type="transmembrane region" description="Helical" evidence="1">
    <location>
        <begin position="145"/>
        <end position="166"/>
    </location>
</feature>
<dbReference type="Pfam" id="PF04403">
    <property type="entry name" value="PqiA"/>
    <property type="match status" value="1"/>
</dbReference>
<accession>A0A3E0U3V6</accession>
<feature type="transmembrane region" description="Helical" evidence="1">
    <location>
        <begin position="54"/>
        <end position="77"/>
    </location>
</feature>
<keyword evidence="1" id="KW-1133">Transmembrane helix</keyword>
<gene>
    <name evidence="3" type="ORF">DXX92_18355</name>
    <name evidence="2" type="ORF">DXX94_12235</name>
</gene>